<name>A0AAD9L1Q9_RIDPI</name>
<dbReference type="Proteomes" id="UP001209878">
    <property type="component" value="Unassembled WGS sequence"/>
</dbReference>
<reference evidence="1" key="1">
    <citation type="journal article" date="2023" name="Mol. Biol. Evol.">
        <title>Third-Generation Sequencing Reveals the Adaptive Role of the Epigenome in Three Deep-Sea Polychaetes.</title>
        <authorList>
            <person name="Perez M."/>
            <person name="Aroh O."/>
            <person name="Sun Y."/>
            <person name="Lan Y."/>
            <person name="Juniper S.K."/>
            <person name="Young C.R."/>
            <person name="Angers B."/>
            <person name="Qian P.Y."/>
        </authorList>
    </citation>
    <scope>NUCLEOTIDE SEQUENCE</scope>
    <source>
        <strain evidence="1">R07B-5</strain>
    </source>
</reference>
<evidence type="ECO:0000313" key="1">
    <source>
        <dbReference type="EMBL" id="KAK2181774.1"/>
    </source>
</evidence>
<proteinExistence type="predicted"/>
<gene>
    <name evidence="1" type="ORF">NP493_382g01011</name>
</gene>
<dbReference type="EMBL" id="JAODUO010000382">
    <property type="protein sequence ID" value="KAK2181774.1"/>
    <property type="molecule type" value="Genomic_DNA"/>
</dbReference>
<sequence length="121" mass="13765">MSQGGHNIPHYIPLHVHTLTQRNTTLGTQPHIDLSNACIATCCQTERFHKRLSTAVRHRQRKLDTLHGTNRTHYLTKTPTQISTKLHVSAARTTPIQLNAISIIKRHCRKDQTHAHCLGRD</sequence>
<dbReference type="AlphaFoldDB" id="A0AAD9L1Q9"/>
<comment type="caution">
    <text evidence="1">The sequence shown here is derived from an EMBL/GenBank/DDBJ whole genome shotgun (WGS) entry which is preliminary data.</text>
</comment>
<organism evidence="1 2">
    <name type="scientific">Ridgeia piscesae</name>
    <name type="common">Tubeworm</name>
    <dbReference type="NCBI Taxonomy" id="27915"/>
    <lineage>
        <taxon>Eukaryota</taxon>
        <taxon>Metazoa</taxon>
        <taxon>Spiralia</taxon>
        <taxon>Lophotrochozoa</taxon>
        <taxon>Annelida</taxon>
        <taxon>Polychaeta</taxon>
        <taxon>Sedentaria</taxon>
        <taxon>Canalipalpata</taxon>
        <taxon>Sabellida</taxon>
        <taxon>Siboglinidae</taxon>
        <taxon>Ridgeia</taxon>
    </lineage>
</organism>
<accession>A0AAD9L1Q9</accession>
<keyword evidence="2" id="KW-1185">Reference proteome</keyword>
<evidence type="ECO:0000313" key="2">
    <source>
        <dbReference type="Proteomes" id="UP001209878"/>
    </source>
</evidence>
<protein>
    <submittedName>
        <fullName evidence="1">Uncharacterized protein</fullName>
    </submittedName>
</protein>